<evidence type="ECO:0000313" key="4">
    <source>
        <dbReference type="Proteomes" id="UP000219813"/>
    </source>
</evidence>
<proteinExistence type="predicted"/>
<accession>A0A1D3PBZ6</accession>
<evidence type="ECO:0000256" key="2">
    <source>
        <dbReference type="SAM" id="SignalP"/>
    </source>
</evidence>
<dbReference type="GeneID" id="39868564"/>
<keyword evidence="4" id="KW-1185">Reference proteome</keyword>
<feature type="transmembrane region" description="Helical" evidence="1">
    <location>
        <begin position="155"/>
        <end position="172"/>
    </location>
</feature>
<feature type="chain" id="PRO_5008919166" evidence="2">
    <location>
        <begin position="23"/>
        <end position="269"/>
    </location>
</feature>
<dbReference type="EMBL" id="LT594629">
    <property type="protein sequence ID" value="SCN12452.1"/>
    <property type="molecule type" value="Genomic_DNA"/>
</dbReference>
<reference evidence="3 4" key="1">
    <citation type="submission" date="2016-06" db="EMBL/GenBank/DDBJ databases">
        <authorList>
            <consortium name="Pathogen Informatics"/>
        </authorList>
    </citation>
    <scope>NUCLEOTIDE SEQUENCE [LARGE SCALE GENOMIC DNA]</scope>
</reference>
<keyword evidence="1" id="KW-0812">Transmembrane</keyword>
<keyword evidence="1" id="KW-0472">Membrane</keyword>
<gene>
    <name evidence="3" type="primary">PmUG01_08058200</name>
    <name evidence="3" type="ORF">PMUG01_08058200</name>
</gene>
<dbReference type="AlphaFoldDB" id="A0A1D3PBZ6"/>
<evidence type="ECO:0000313" key="3">
    <source>
        <dbReference type="EMBL" id="SCN12452.1"/>
    </source>
</evidence>
<sequence>MEQKIMFLFIKTSLFILIPWSSLNKNLVEKCNLCRKLNSRNYRLLEKYKQHKDSSVIDFRAEMPNNIVKNKKYIYNNISNKGTKRKHKHSCKSSISTEEYGKNVKTNKCGKPKTKEYFNFEEKIFKKLDYEDYVKNIKTIEYKEYKKLSCKKRKVRISLLLLVILVLILPILDLSLEKFIDGGLLGLLELLSPVVAQEGGVASGVEGALNTLLSKSSWGMLEKISASTIFFYCVPFVIFVVIFIFGMIYYYRKVLKYENIKFRKRSNKK</sequence>
<keyword evidence="1" id="KW-1133">Transmembrane helix</keyword>
<dbReference type="InterPro" id="IPR022139">
    <property type="entry name" value="Fam-L/Fam-M-like_plasmodium"/>
</dbReference>
<dbReference type="Proteomes" id="UP000219813">
    <property type="component" value="Chromosome 8"/>
</dbReference>
<name>A0A1D3PBZ6_PLAMA</name>
<dbReference type="VEuPathDB" id="PlasmoDB:PmUG01_08058200"/>
<dbReference type="RefSeq" id="XP_028861408.1">
    <property type="nucleotide sequence ID" value="XM_029004750.1"/>
</dbReference>
<feature type="transmembrane region" description="Helical" evidence="1">
    <location>
        <begin position="229"/>
        <end position="251"/>
    </location>
</feature>
<organism evidence="3 4">
    <name type="scientific">Plasmodium malariae</name>
    <dbReference type="NCBI Taxonomy" id="5858"/>
    <lineage>
        <taxon>Eukaryota</taxon>
        <taxon>Sar</taxon>
        <taxon>Alveolata</taxon>
        <taxon>Apicomplexa</taxon>
        <taxon>Aconoidasida</taxon>
        <taxon>Haemosporida</taxon>
        <taxon>Plasmodiidae</taxon>
        <taxon>Plasmodium</taxon>
        <taxon>Plasmodium (Plasmodium)</taxon>
    </lineage>
</organism>
<feature type="signal peptide" evidence="2">
    <location>
        <begin position="1"/>
        <end position="22"/>
    </location>
</feature>
<evidence type="ECO:0000256" key="1">
    <source>
        <dbReference type="SAM" id="Phobius"/>
    </source>
</evidence>
<keyword evidence="2" id="KW-0732">Signal</keyword>
<protein>
    <submittedName>
        <fullName evidence="3">Fam-l protein</fullName>
    </submittedName>
</protein>
<dbReference type="KEGG" id="pmal:PMUG01_08058200"/>
<dbReference type="Pfam" id="PF12420">
    <property type="entry name" value="DUF3671"/>
    <property type="match status" value="1"/>
</dbReference>